<comment type="caution">
    <text evidence="2">The sequence shown here is derived from an EMBL/GenBank/DDBJ whole genome shotgun (WGS) entry which is preliminary data.</text>
</comment>
<organism evidence="2 3">
    <name type="scientific">Pholiota conissans</name>
    <dbReference type="NCBI Taxonomy" id="109636"/>
    <lineage>
        <taxon>Eukaryota</taxon>
        <taxon>Fungi</taxon>
        <taxon>Dikarya</taxon>
        <taxon>Basidiomycota</taxon>
        <taxon>Agaricomycotina</taxon>
        <taxon>Agaricomycetes</taxon>
        <taxon>Agaricomycetidae</taxon>
        <taxon>Agaricales</taxon>
        <taxon>Agaricineae</taxon>
        <taxon>Strophariaceae</taxon>
        <taxon>Pholiota</taxon>
    </lineage>
</organism>
<accession>A0A9P5YMA7</accession>
<feature type="region of interest" description="Disordered" evidence="1">
    <location>
        <begin position="1"/>
        <end position="53"/>
    </location>
</feature>
<name>A0A9P5YMA7_9AGAR</name>
<gene>
    <name evidence="2" type="ORF">BDN70DRAFT_901553</name>
</gene>
<dbReference type="OrthoDB" id="2654423at2759"/>
<evidence type="ECO:0000313" key="3">
    <source>
        <dbReference type="Proteomes" id="UP000807469"/>
    </source>
</evidence>
<sequence length="195" mass="22403">MARPTKYHTPEEKIAANRAKSKKHYESHQKSINKKRRKTYAKSHPSSSSLGTCFGESPSLAVPKAQSASENWFELVTRTQARLQKLTGNDHVKFVDDLYSSFIKTNNKEPIHQVTIALDKMQTNMYKYQDKILNLDGMTTRYHTTEALTKVVCNLIQWVEEVFCYAIIGVAEVMERYSERKFEFQGAQSDESAVQ</sequence>
<reference evidence="2" key="1">
    <citation type="submission" date="2020-11" db="EMBL/GenBank/DDBJ databases">
        <authorList>
            <consortium name="DOE Joint Genome Institute"/>
            <person name="Ahrendt S."/>
            <person name="Riley R."/>
            <person name="Andreopoulos W."/>
            <person name="Labutti K."/>
            <person name="Pangilinan J."/>
            <person name="Ruiz-Duenas F.J."/>
            <person name="Barrasa J.M."/>
            <person name="Sanchez-Garcia M."/>
            <person name="Camarero S."/>
            <person name="Miyauchi S."/>
            <person name="Serrano A."/>
            <person name="Linde D."/>
            <person name="Babiker R."/>
            <person name="Drula E."/>
            <person name="Ayuso-Fernandez I."/>
            <person name="Pacheco R."/>
            <person name="Padilla G."/>
            <person name="Ferreira P."/>
            <person name="Barriuso J."/>
            <person name="Kellner H."/>
            <person name="Castanera R."/>
            <person name="Alfaro M."/>
            <person name="Ramirez L."/>
            <person name="Pisabarro A.G."/>
            <person name="Kuo A."/>
            <person name="Tritt A."/>
            <person name="Lipzen A."/>
            <person name="He G."/>
            <person name="Yan M."/>
            <person name="Ng V."/>
            <person name="Cullen D."/>
            <person name="Martin F."/>
            <person name="Rosso M.-N."/>
            <person name="Henrissat B."/>
            <person name="Hibbett D."/>
            <person name="Martinez A.T."/>
            <person name="Grigoriev I.V."/>
        </authorList>
    </citation>
    <scope>NUCLEOTIDE SEQUENCE</scope>
    <source>
        <strain evidence="2">CIRM-BRFM 674</strain>
    </source>
</reference>
<feature type="compositionally biased region" description="Basic residues" evidence="1">
    <location>
        <begin position="30"/>
        <end position="41"/>
    </location>
</feature>
<keyword evidence="3" id="KW-1185">Reference proteome</keyword>
<evidence type="ECO:0000256" key="1">
    <source>
        <dbReference type="SAM" id="MobiDB-lite"/>
    </source>
</evidence>
<protein>
    <submittedName>
        <fullName evidence="2">Uncharacterized protein</fullName>
    </submittedName>
</protein>
<dbReference type="EMBL" id="MU155744">
    <property type="protein sequence ID" value="KAF9471164.1"/>
    <property type="molecule type" value="Genomic_DNA"/>
</dbReference>
<dbReference type="AlphaFoldDB" id="A0A9P5YMA7"/>
<proteinExistence type="predicted"/>
<dbReference type="Proteomes" id="UP000807469">
    <property type="component" value="Unassembled WGS sequence"/>
</dbReference>
<evidence type="ECO:0000313" key="2">
    <source>
        <dbReference type="EMBL" id="KAF9471164.1"/>
    </source>
</evidence>